<evidence type="ECO:0000256" key="13">
    <source>
        <dbReference type="RuleBase" id="RU003991"/>
    </source>
</evidence>
<dbReference type="Gene3D" id="1.10.10.10">
    <property type="entry name" value="Winged helix-like DNA-binding domain superfamily/Winged helix DNA-binding domain"/>
    <property type="match status" value="1"/>
</dbReference>
<dbReference type="InterPro" id="IPR006197">
    <property type="entry name" value="Peptidase_S24_LexA"/>
</dbReference>
<dbReference type="PANTHER" id="PTHR33516:SF2">
    <property type="entry name" value="LEXA REPRESSOR-RELATED"/>
    <property type="match status" value="1"/>
</dbReference>
<dbReference type="InterPro" id="IPR006200">
    <property type="entry name" value="LexA"/>
</dbReference>
<evidence type="ECO:0000256" key="9">
    <source>
        <dbReference type="ARBA" id="ARBA00023163"/>
    </source>
</evidence>
<keyword evidence="4 12" id="KW-0227">DNA damage</keyword>
<evidence type="ECO:0000256" key="12">
    <source>
        <dbReference type="HAMAP-Rule" id="MF_00015"/>
    </source>
</evidence>
<comment type="similarity">
    <text evidence="1 12 13">Belongs to the peptidase S24 family.</text>
</comment>
<evidence type="ECO:0000259" key="15">
    <source>
        <dbReference type="Pfam" id="PF01726"/>
    </source>
</evidence>
<evidence type="ECO:0000256" key="1">
    <source>
        <dbReference type="ARBA" id="ARBA00007484"/>
    </source>
</evidence>
<dbReference type="InterPro" id="IPR006199">
    <property type="entry name" value="LexA_DNA-bd_dom"/>
</dbReference>
<protein>
    <recommendedName>
        <fullName evidence="12">LexA repressor</fullName>
        <ecNumber evidence="12">3.4.21.88</ecNumber>
    </recommendedName>
</protein>
<keyword evidence="10 12" id="KW-0234">DNA repair</keyword>
<dbReference type="HAMAP" id="MF_00015">
    <property type="entry name" value="LexA"/>
    <property type="match status" value="1"/>
</dbReference>
<evidence type="ECO:0000256" key="11">
    <source>
        <dbReference type="ARBA" id="ARBA00023236"/>
    </source>
</evidence>
<dbReference type="FunFam" id="2.10.109.10:FF:000001">
    <property type="entry name" value="LexA repressor"/>
    <property type="match status" value="1"/>
</dbReference>
<dbReference type="InterPro" id="IPR039418">
    <property type="entry name" value="LexA-like"/>
</dbReference>
<feature type="active site" description="For autocatalytic cleavage activity" evidence="12">
    <location>
        <position position="127"/>
    </location>
</feature>
<feature type="domain" description="LexA repressor DNA-binding" evidence="15">
    <location>
        <begin position="1"/>
        <end position="64"/>
    </location>
</feature>
<dbReference type="NCBIfam" id="TIGR00498">
    <property type="entry name" value="lexA"/>
    <property type="match status" value="1"/>
</dbReference>
<dbReference type="SUPFAM" id="SSF51306">
    <property type="entry name" value="LexA/Signal peptidase"/>
    <property type="match status" value="1"/>
</dbReference>
<evidence type="ECO:0000256" key="3">
    <source>
        <dbReference type="ARBA" id="ARBA00022705"/>
    </source>
</evidence>
<dbReference type="EMBL" id="DSVL01000038">
    <property type="protein sequence ID" value="HFH28130.1"/>
    <property type="molecule type" value="Genomic_DNA"/>
</dbReference>
<gene>
    <name evidence="12 16" type="primary">lexA</name>
    <name evidence="16" type="ORF">ENS59_01255</name>
</gene>
<dbReference type="InterPro" id="IPR036388">
    <property type="entry name" value="WH-like_DNA-bd_sf"/>
</dbReference>
<dbReference type="GO" id="GO:0045892">
    <property type="term" value="P:negative regulation of DNA-templated transcription"/>
    <property type="evidence" value="ECO:0007669"/>
    <property type="project" value="UniProtKB-UniRule"/>
</dbReference>
<evidence type="ECO:0000256" key="5">
    <source>
        <dbReference type="ARBA" id="ARBA00022801"/>
    </source>
</evidence>
<dbReference type="Pfam" id="PF01726">
    <property type="entry name" value="LexA_DNA_bind"/>
    <property type="match status" value="1"/>
</dbReference>
<dbReference type="AlphaFoldDB" id="A0A7C3EAX0"/>
<keyword evidence="3 12" id="KW-0235">DNA replication</keyword>
<comment type="subunit">
    <text evidence="12">Homodimer.</text>
</comment>
<feature type="site" description="Cleavage; by autolysis" evidence="12">
    <location>
        <begin position="91"/>
        <end position="92"/>
    </location>
</feature>
<dbReference type="RefSeq" id="WP_304240841.1">
    <property type="nucleotide sequence ID" value="NZ_JAJUIP010000016.1"/>
</dbReference>
<dbReference type="GO" id="GO:0003677">
    <property type="term" value="F:DNA binding"/>
    <property type="evidence" value="ECO:0007669"/>
    <property type="project" value="UniProtKB-UniRule"/>
</dbReference>
<dbReference type="SUPFAM" id="SSF46785">
    <property type="entry name" value="Winged helix' DNA-binding domain"/>
    <property type="match status" value="1"/>
</dbReference>
<dbReference type="Pfam" id="PF00717">
    <property type="entry name" value="Peptidase_S24"/>
    <property type="match status" value="1"/>
</dbReference>
<dbReference type="EC" id="3.4.21.88" evidence="12"/>
<dbReference type="InterPro" id="IPR050077">
    <property type="entry name" value="LexA_repressor"/>
</dbReference>
<keyword evidence="9 12" id="KW-0804">Transcription</keyword>
<keyword evidence="6 12" id="KW-0068">Autocatalytic cleavage</keyword>
<keyword evidence="2 12" id="KW-0678">Repressor</keyword>
<accession>A0A7C3EAX0</accession>
<comment type="caution">
    <text evidence="12">Lacks conserved residue(s) required for the propagation of feature annotation.</text>
</comment>
<organism evidence="16">
    <name type="scientific">Gracilinema caldarium</name>
    <dbReference type="NCBI Taxonomy" id="215591"/>
    <lineage>
        <taxon>Bacteria</taxon>
        <taxon>Pseudomonadati</taxon>
        <taxon>Spirochaetota</taxon>
        <taxon>Spirochaetia</taxon>
        <taxon>Spirochaetales</taxon>
        <taxon>Breznakiellaceae</taxon>
        <taxon>Gracilinema</taxon>
    </lineage>
</organism>
<evidence type="ECO:0000256" key="4">
    <source>
        <dbReference type="ARBA" id="ARBA00022763"/>
    </source>
</evidence>
<evidence type="ECO:0000256" key="2">
    <source>
        <dbReference type="ARBA" id="ARBA00022491"/>
    </source>
</evidence>
<dbReference type="InterPro" id="IPR015927">
    <property type="entry name" value="Peptidase_S24_S26A/B/C"/>
</dbReference>
<dbReference type="InterPro" id="IPR036390">
    <property type="entry name" value="WH_DNA-bd_sf"/>
</dbReference>
<dbReference type="InterPro" id="IPR036286">
    <property type="entry name" value="LexA/Signal_pep-like_sf"/>
</dbReference>
<proteinExistence type="inferred from homology"/>
<comment type="catalytic activity">
    <reaction evidence="12">
        <text>Hydrolysis of Ala-|-Gly bond in repressor LexA.</text>
        <dbReference type="EC" id="3.4.21.88"/>
    </reaction>
</comment>
<evidence type="ECO:0000256" key="6">
    <source>
        <dbReference type="ARBA" id="ARBA00022813"/>
    </source>
</evidence>
<dbReference type="CDD" id="cd06529">
    <property type="entry name" value="S24_LexA-like"/>
    <property type="match status" value="1"/>
</dbReference>
<dbReference type="PRINTS" id="PR00726">
    <property type="entry name" value="LEXASERPTASE"/>
</dbReference>
<evidence type="ECO:0000313" key="16">
    <source>
        <dbReference type="EMBL" id="HFH28130.1"/>
    </source>
</evidence>
<dbReference type="Gene3D" id="2.10.109.10">
    <property type="entry name" value="Umud Fragment, subunit A"/>
    <property type="match status" value="1"/>
</dbReference>
<reference evidence="16" key="1">
    <citation type="journal article" date="2020" name="mSystems">
        <title>Genome- and Community-Level Interaction Insights into Carbon Utilization and Element Cycling Functions of Hydrothermarchaeota in Hydrothermal Sediment.</title>
        <authorList>
            <person name="Zhou Z."/>
            <person name="Liu Y."/>
            <person name="Xu W."/>
            <person name="Pan J."/>
            <person name="Luo Z.H."/>
            <person name="Li M."/>
        </authorList>
    </citation>
    <scope>NUCLEOTIDE SEQUENCE [LARGE SCALE GENOMIC DNA]</scope>
    <source>
        <strain evidence="16">SpSt-503</strain>
    </source>
</reference>
<name>A0A7C3EAX0_9SPIR</name>
<keyword evidence="5 12" id="KW-0378">Hydrolase</keyword>
<dbReference type="PANTHER" id="PTHR33516">
    <property type="entry name" value="LEXA REPRESSOR"/>
    <property type="match status" value="1"/>
</dbReference>
<keyword evidence="7 12" id="KW-0805">Transcription regulation</keyword>
<keyword evidence="8 12" id="KW-0238">DNA-binding</keyword>
<dbReference type="GO" id="GO:0009432">
    <property type="term" value="P:SOS response"/>
    <property type="evidence" value="ECO:0007669"/>
    <property type="project" value="UniProtKB-UniRule"/>
</dbReference>
<keyword evidence="11 12" id="KW-0742">SOS response</keyword>
<feature type="domain" description="Peptidase S24/S26A/S26B/S26C" evidence="14">
    <location>
        <begin position="84"/>
        <end position="195"/>
    </location>
</feature>
<dbReference type="GO" id="GO:0006508">
    <property type="term" value="P:proteolysis"/>
    <property type="evidence" value="ECO:0007669"/>
    <property type="project" value="InterPro"/>
</dbReference>
<evidence type="ECO:0000259" key="14">
    <source>
        <dbReference type="Pfam" id="PF00717"/>
    </source>
</evidence>
<evidence type="ECO:0000256" key="8">
    <source>
        <dbReference type="ARBA" id="ARBA00023125"/>
    </source>
</evidence>
<comment type="caution">
    <text evidence="16">The sequence shown here is derived from an EMBL/GenBank/DDBJ whole genome shotgun (WGS) entry which is preliminary data.</text>
</comment>
<dbReference type="GO" id="GO:0006281">
    <property type="term" value="P:DNA repair"/>
    <property type="evidence" value="ECO:0007669"/>
    <property type="project" value="UniProtKB-UniRule"/>
</dbReference>
<comment type="function">
    <text evidence="12">Represses a number of genes involved in the response to DNA damage (SOS response), including recA and lexA. In the presence of single-stranded DNA, RecA interacts with LexA causing an autocatalytic cleavage which disrupts the DNA-binding part of LexA, leading to derepression of the SOS regulon and eventually DNA repair.</text>
</comment>
<dbReference type="GO" id="GO:0004252">
    <property type="term" value="F:serine-type endopeptidase activity"/>
    <property type="evidence" value="ECO:0007669"/>
    <property type="project" value="UniProtKB-UniRule"/>
</dbReference>
<evidence type="ECO:0000256" key="10">
    <source>
        <dbReference type="ARBA" id="ARBA00023204"/>
    </source>
</evidence>
<sequence length="204" mass="23041">MKELTERQREVLSFISAFTKSHTYPPTIREIADHFSISVKGAYDHLNALKKKGYLKLEDKRSRTIEVVHNESELEDTKQLLEIPILGTVAAGKPILAEENWEGTIALPPAMIKKQGEYFALHIRGDSMIEAGIMDGDIAVIEKRETAHNGDIVVAVVDDAVTLKRFFKESNRIRLQPENSAYSPIYCQDVRLLGKLSCIIRSYN</sequence>
<evidence type="ECO:0000256" key="7">
    <source>
        <dbReference type="ARBA" id="ARBA00023015"/>
    </source>
</evidence>
<dbReference type="GO" id="GO:0006260">
    <property type="term" value="P:DNA replication"/>
    <property type="evidence" value="ECO:0007669"/>
    <property type="project" value="UniProtKB-UniRule"/>
</dbReference>
<feature type="active site" description="For autocatalytic cleavage activity" evidence="12">
    <location>
        <position position="164"/>
    </location>
</feature>